<protein>
    <recommendedName>
        <fullName evidence="3">THAP4-like heme-binding beta-barrel domain-containing protein</fullName>
    </recommendedName>
</protein>
<name>A0A7S9QDJ0_9RHOB</name>
<keyword evidence="2" id="KW-1185">Reference proteome</keyword>
<dbReference type="Proteomes" id="UP000594800">
    <property type="component" value="Chromosome"/>
</dbReference>
<evidence type="ECO:0000313" key="2">
    <source>
        <dbReference type="Proteomes" id="UP000594800"/>
    </source>
</evidence>
<sequence length="135" mass="14912">MSDAFTSLTGRWSGTYAYPRGLADPVHFAADLVEEDGTIRGQVVEPNTIVPGGPKMLDADLHGERTGREVTFSKTYTLRFRHHALVHYEGTASADLGTITGRWVILGPHALSGRFSMRRPAREARKVEMEDSVEV</sequence>
<proteinExistence type="predicted"/>
<evidence type="ECO:0000313" key="1">
    <source>
        <dbReference type="EMBL" id="QPH55338.1"/>
    </source>
</evidence>
<dbReference type="AlphaFoldDB" id="A0A7S9QDJ0"/>
<reference evidence="1 2" key="1">
    <citation type="submission" date="2020-11" db="EMBL/GenBank/DDBJ databases">
        <title>Description of Pontivivens ytuae sp. nov. isolated from deep sea sediment of Mariana Trench.</title>
        <authorList>
            <person name="Wang Z."/>
            <person name="Sun Q.-L."/>
            <person name="Xu X.-D."/>
            <person name="Tang Y.-Z."/>
            <person name="Zhang J."/>
        </authorList>
    </citation>
    <scope>NUCLEOTIDE SEQUENCE [LARGE SCALE GENOMIC DNA]</scope>
    <source>
        <strain evidence="1 2">MT2928</strain>
    </source>
</reference>
<dbReference type="EMBL" id="CP064942">
    <property type="protein sequence ID" value="QPH55338.1"/>
    <property type="molecule type" value="Genomic_DNA"/>
</dbReference>
<organism evidence="1 2">
    <name type="scientific">Pontivivens ytuae</name>
    <dbReference type="NCBI Taxonomy" id="2789856"/>
    <lineage>
        <taxon>Bacteria</taxon>
        <taxon>Pseudomonadati</taxon>
        <taxon>Pseudomonadota</taxon>
        <taxon>Alphaproteobacteria</taxon>
        <taxon>Rhodobacterales</taxon>
        <taxon>Paracoccaceae</taxon>
        <taxon>Pontivivens</taxon>
    </lineage>
</organism>
<evidence type="ECO:0008006" key="3">
    <source>
        <dbReference type="Google" id="ProtNLM"/>
    </source>
</evidence>
<gene>
    <name evidence="1" type="ORF">I0K15_06255</name>
</gene>
<dbReference type="RefSeq" id="WP_196104537.1">
    <property type="nucleotide sequence ID" value="NZ_CP064942.1"/>
</dbReference>
<dbReference type="KEGG" id="poz:I0K15_06255"/>
<accession>A0A7S9QDJ0</accession>